<evidence type="ECO:0000259" key="2">
    <source>
        <dbReference type="Pfam" id="PF16653"/>
    </source>
</evidence>
<dbReference type="SUPFAM" id="SSF55347">
    <property type="entry name" value="Glyceraldehyde-3-phosphate dehydrogenase-like, C-terminal domain"/>
    <property type="match status" value="1"/>
</dbReference>
<protein>
    <submittedName>
        <fullName evidence="3">NAD binding site:UBA/THIF-type NAD/FAD binding fold:Pyridine nucleotide-disulfide oxidoreductase, class I</fullName>
    </submittedName>
</protein>
<feature type="domain" description="Saccharopine dehydrogenase-like C-terminal" evidence="2">
    <location>
        <begin position="122"/>
        <end position="342"/>
    </location>
</feature>
<dbReference type="PATRIC" id="fig|991905.3.peg.3245"/>
<dbReference type="Gene3D" id="3.30.360.10">
    <property type="entry name" value="Dihydrodipicolinate Reductase, domain 2"/>
    <property type="match status" value="1"/>
</dbReference>
<sequence length="367" mass="39113">MSPLKITIFGAGNIGSALAVALAADPTFDVEVADGSEQALDRLRGLGCAAKTHALGREEEIHAVLAGRDVAVGAVPETALAQVAAGAARAGVHYLDFSAATARTRGLLEPLARERAVFNGCGVSPGIIGNIACNLLDTFSPVTDLTVRVGAIPRYPTNRLGYGQIWNVDGLIDEYTRPSAAIRDGKVVELTPLEDYERLSIDGVAYEGFVTSGGIEDLAIFSDSMPKNVTVKTLRYPGHLDYMRFLLDDLGLRHRRDMLKSLLYNGLPVIEDDVLLLVVTARGCRGRQPTERTICHRFSPNAACSPFNALTSVAAGYAATLLSMLQAGTIGPRGFVAHHRIDTDRLLASRFIRPLLGAPGDVRPVAG</sequence>
<dbReference type="InterPro" id="IPR005097">
    <property type="entry name" value="Sacchrp_dh_NADP-bd"/>
</dbReference>
<name>F2IX05_POLGS</name>
<proteinExistence type="predicted"/>
<accession>F2IX05</accession>
<dbReference type="InterPro" id="IPR032095">
    <property type="entry name" value="Sacchrp_dh-like_C"/>
</dbReference>
<dbReference type="KEGG" id="pgv:SL003B_3160"/>
<dbReference type="OrthoDB" id="9769367at2"/>
<dbReference type="Pfam" id="PF03435">
    <property type="entry name" value="Sacchrp_dh_NADP"/>
    <property type="match status" value="1"/>
</dbReference>
<dbReference type="STRING" id="991905.SL003B_3160"/>
<evidence type="ECO:0000313" key="3">
    <source>
        <dbReference type="EMBL" id="ADZ71582.1"/>
    </source>
</evidence>
<evidence type="ECO:0000259" key="1">
    <source>
        <dbReference type="Pfam" id="PF03435"/>
    </source>
</evidence>
<dbReference type="AlphaFoldDB" id="F2IX05"/>
<dbReference type="HOGENOM" id="CLU_032858_0_0_5"/>
<dbReference type="Pfam" id="PF16653">
    <property type="entry name" value="Sacchrp_dh_C"/>
    <property type="match status" value="1"/>
</dbReference>
<reference evidence="3 4" key="1">
    <citation type="journal article" date="2011" name="J. Bacteriol.">
        <title>Complete genome sequence of Polymorphum gilvum SL003B-26A1T, a crude oil-degrading bacterium from oil-polluted saline soil.</title>
        <authorList>
            <person name="Li S.G."/>
            <person name="Tang Y.Q."/>
            <person name="Nie Y."/>
            <person name="Cai M."/>
            <person name="Wu X.L."/>
        </authorList>
    </citation>
    <scope>NUCLEOTIDE SEQUENCE [LARGE SCALE GENOMIC DNA]</scope>
    <source>
        <strain evidence="4">LMG 25793 / CGMCC 1.9160 / SL003B-26A1</strain>
    </source>
</reference>
<dbReference type="Gene3D" id="3.40.50.720">
    <property type="entry name" value="NAD(P)-binding Rossmann-like Domain"/>
    <property type="match status" value="1"/>
</dbReference>
<dbReference type="InterPro" id="IPR036291">
    <property type="entry name" value="NAD(P)-bd_dom_sf"/>
</dbReference>
<dbReference type="Proteomes" id="UP000008130">
    <property type="component" value="Chromosome"/>
</dbReference>
<keyword evidence="4" id="KW-1185">Reference proteome</keyword>
<dbReference type="eggNOG" id="COG1748">
    <property type="taxonomic scope" value="Bacteria"/>
</dbReference>
<dbReference type="EMBL" id="CP002568">
    <property type="protein sequence ID" value="ADZ71582.1"/>
    <property type="molecule type" value="Genomic_DNA"/>
</dbReference>
<dbReference type="SUPFAM" id="SSF51735">
    <property type="entry name" value="NAD(P)-binding Rossmann-fold domains"/>
    <property type="match status" value="1"/>
</dbReference>
<dbReference type="RefSeq" id="WP_013653893.1">
    <property type="nucleotide sequence ID" value="NC_015259.1"/>
</dbReference>
<gene>
    <name evidence="3" type="ordered locus">SL003B_3160</name>
</gene>
<organism evidence="3 4">
    <name type="scientific">Polymorphum gilvum (strain LMG 25793 / CGMCC 1.9160 / SL003B-26A1)</name>
    <dbReference type="NCBI Taxonomy" id="991905"/>
    <lineage>
        <taxon>Bacteria</taxon>
        <taxon>Pseudomonadati</taxon>
        <taxon>Pseudomonadota</taxon>
        <taxon>Alphaproteobacteria</taxon>
        <taxon>Rhodobacterales</taxon>
        <taxon>Paracoccaceae</taxon>
        <taxon>Polymorphum</taxon>
    </lineage>
</organism>
<feature type="domain" description="Saccharopine dehydrogenase NADP binding" evidence="1">
    <location>
        <begin position="6"/>
        <end position="104"/>
    </location>
</feature>
<evidence type="ECO:0000313" key="4">
    <source>
        <dbReference type="Proteomes" id="UP000008130"/>
    </source>
</evidence>